<dbReference type="GO" id="GO:0031490">
    <property type="term" value="F:chromatin DNA binding"/>
    <property type="evidence" value="ECO:0007669"/>
    <property type="project" value="TreeGrafter"/>
</dbReference>
<feature type="transmembrane region" description="Helical" evidence="13">
    <location>
        <begin position="560"/>
        <end position="579"/>
    </location>
</feature>
<feature type="region of interest" description="Disordered" evidence="12">
    <location>
        <begin position="166"/>
        <end position="226"/>
    </location>
</feature>
<feature type="compositionally biased region" description="Basic and acidic residues" evidence="12">
    <location>
        <begin position="268"/>
        <end position="280"/>
    </location>
</feature>
<evidence type="ECO:0000313" key="15">
    <source>
        <dbReference type="Ensembl" id="ENSPMEP00000011538.1"/>
    </source>
</evidence>
<dbReference type="SUPFAM" id="SSF54928">
    <property type="entry name" value="RNA-binding domain, RBD"/>
    <property type="match status" value="1"/>
</dbReference>
<evidence type="ECO:0000256" key="13">
    <source>
        <dbReference type="SAM" id="Phobius"/>
    </source>
</evidence>
<dbReference type="CDD" id="cd12286">
    <property type="entry name" value="RRM_Man1"/>
    <property type="match status" value="1"/>
</dbReference>
<feature type="region of interest" description="Disordered" evidence="12">
    <location>
        <begin position="301"/>
        <end position="323"/>
    </location>
</feature>
<protein>
    <recommendedName>
        <fullName evidence="10">Inner nuclear membrane protein Man1</fullName>
    </recommendedName>
    <alternativeName>
        <fullName evidence="11">LEM domain-containing protein 3</fullName>
    </alternativeName>
</protein>
<evidence type="ECO:0000259" key="14">
    <source>
        <dbReference type="PROSITE" id="PS50954"/>
    </source>
</evidence>
<dbReference type="GO" id="GO:0005637">
    <property type="term" value="C:nuclear inner membrane"/>
    <property type="evidence" value="ECO:0007669"/>
    <property type="project" value="UniProtKB-SubCell"/>
</dbReference>
<organism evidence="15 16">
    <name type="scientific">Poecilia mexicana</name>
    <dbReference type="NCBI Taxonomy" id="48701"/>
    <lineage>
        <taxon>Eukaryota</taxon>
        <taxon>Metazoa</taxon>
        <taxon>Chordata</taxon>
        <taxon>Craniata</taxon>
        <taxon>Vertebrata</taxon>
        <taxon>Euteleostomi</taxon>
        <taxon>Actinopterygii</taxon>
        <taxon>Neopterygii</taxon>
        <taxon>Teleostei</taxon>
        <taxon>Neoteleostei</taxon>
        <taxon>Acanthomorphata</taxon>
        <taxon>Ovalentaria</taxon>
        <taxon>Atherinomorphae</taxon>
        <taxon>Cyprinodontiformes</taxon>
        <taxon>Poeciliidae</taxon>
        <taxon>Poeciliinae</taxon>
        <taxon>Poecilia</taxon>
    </lineage>
</organism>
<feature type="transmembrane region" description="Helical" evidence="13">
    <location>
        <begin position="394"/>
        <end position="415"/>
    </location>
</feature>
<dbReference type="PANTHER" id="PTHR13428">
    <property type="entry name" value="INNER NUCLEAR MEMBRANE PROTEIN MAN1 LEM DOMAIN CONTAINING PROTEIN"/>
    <property type="match status" value="1"/>
</dbReference>
<dbReference type="FunFam" id="1.10.720.40:FF:000001">
    <property type="entry name" value="LEM domain containing 2, isoform CRA_a"/>
    <property type="match status" value="1"/>
</dbReference>
<reference evidence="15" key="1">
    <citation type="submission" date="2025-08" db="UniProtKB">
        <authorList>
            <consortium name="Ensembl"/>
        </authorList>
    </citation>
    <scope>IDENTIFICATION</scope>
</reference>
<dbReference type="SUPFAM" id="SSF63451">
    <property type="entry name" value="LEM domain"/>
    <property type="match status" value="1"/>
</dbReference>
<feature type="compositionally biased region" description="Acidic residues" evidence="12">
    <location>
        <begin position="173"/>
        <end position="183"/>
    </location>
</feature>
<evidence type="ECO:0000256" key="5">
    <source>
        <dbReference type="ARBA" id="ARBA00023125"/>
    </source>
</evidence>
<comment type="subunit">
    <text evidence="9">Interacts with SMAD1, SMAD2, SMAD3 and SMAD5. Binds to both phosphorylated and unphosphorylated R-SMADS.</text>
</comment>
<feature type="domain" description="LEM" evidence="14">
    <location>
        <begin position="1"/>
        <end position="44"/>
    </location>
</feature>
<evidence type="ECO:0000256" key="7">
    <source>
        <dbReference type="ARBA" id="ARBA00023242"/>
    </source>
</evidence>
<evidence type="ECO:0000256" key="10">
    <source>
        <dbReference type="ARBA" id="ARBA00067966"/>
    </source>
</evidence>
<dbReference type="Ensembl" id="ENSPMET00000018701.1">
    <property type="protein sequence ID" value="ENSPMEP00000011538.1"/>
    <property type="gene ID" value="ENSPMEG00000013609.1"/>
</dbReference>
<dbReference type="PANTHER" id="PTHR13428:SF10">
    <property type="entry name" value="INNER NUCLEAR MEMBRANE PROTEIN MAN1"/>
    <property type="match status" value="1"/>
</dbReference>
<feature type="region of interest" description="Disordered" evidence="12">
    <location>
        <begin position="39"/>
        <end position="133"/>
    </location>
</feature>
<proteinExistence type="predicted"/>
<evidence type="ECO:0000256" key="11">
    <source>
        <dbReference type="ARBA" id="ARBA00081981"/>
    </source>
</evidence>
<dbReference type="Proteomes" id="UP000261480">
    <property type="component" value="Unplaced"/>
</dbReference>
<evidence type="ECO:0000256" key="2">
    <source>
        <dbReference type="ARBA" id="ARBA00022553"/>
    </source>
</evidence>
<dbReference type="FunFam" id="3.30.70.330:FF:000176">
    <property type="entry name" value="Inner nuclear membrane protein Man1"/>
    <property type="match status" value="1"/>
</dbReference>
<comment type="subcellular location">
    <subcellularLocation>
        <location evidence="1">Nucleus inner membrane</location>
        <topology evidence="1">Multi-pass membrane protein</topology>
    </subcellularLocation>
</comment>
<dbReference type="InterPro" id="IPR011015">
    <property type="entry name" value="LEM/LEM-like_dom_sf"/>
</dbReference>
<dbReference type="GO" id="GO:0006998">
    <property type="term" value="P:nuclear envelope organization"/>
    <property type="evidence" value="ECO:0007669"/>
    <property type="project" value="TreeGrafter"/>
</dbReference>
<dbReference type="Gene3D" id="3.30.70.330">
    <property type="match status" value="1"/>
</dbReference>
<accession>A0A3B3X956</accession>
<dbReference type="InterPro" id="IPR034394">
    <property type="entry name" value="Man1_RRM"/>
</dbReference>
<keyword evidence="3 13" id="KW-0812">Transmembrane</keyword>
<feature type="region of interest" description="Disordered" evidence="12">
    <location>
        <begin position="339"/>
        <end position="369"/>
    </location>
</feature>
<dbReference type="InterPro" id="IPR003887">
    <property type="entry name" value="LEM_dom"/>
</dbReference>
<evidence type="ECO:0000256" key="4">
    <source>
        <dbReference type="ARBA" id="ARBA00022989"/>
    </source>
</evidence>
<evidence type="ECO:0000256" key="12">
    <source>
        <dbReference type="SAM" id="MobiDB-lite"/>
    </source>
</evidence>
<dbReference type="STRING" id="48701.ENSPMEP00000011538"/>
<keyword evidence="5" id="KW-0238">DNA-binding</keyword>
<dbReference type="GO" id="GO:0030514">
    <property type="term" value="P:negative regulation of BMP signaling pathway"/>
    <property type="evidence" value="ECO:0007669"/>
    <property type="project" value="TreeGrafter"/>
</dbReference>
<evidence type="ECO:0000256" key="3">
    <source>
        <dbReference type="ARBA" id="ARBA00022692"/>
    </source>
</evidence>
<dbReference type="InterPro" id="IPR012677">
    <property type="entry name" value="Nucleotide-bd_a/b_plait_sf"/>
</dbReference>
<dbReference type="InterPro" id="IPR052277">
    <property type="entry name" value="INM_ESCRT-Associated"/>
</dbReference>
<dbReference type="SMART" id="SM00540">
    <property type="entry name" value="LEM"/>
    <property type="match status" value="1"/>
</dbReference>
<sequence length="854" mass="95189">MASTQLTDEELFSQLKCFGYTPGPVTENTRPVYLKKLKKFREEQQQRGKGRVSGTSSSSTGAPRPVRHDVRRLSSGRRPGLKSSVLGFSSDESDAETPLKRKGLDHMKRPSRSPHLQQQQLKIRAATPLNEANKKQYGVGTALKSNSFPNPDGQTSASLGWETGKRYMHDPESRDEDVSDEEVQNSHPVNGRSAARLNTSKLAGEYSDSDEEEVGGPGGPERDRRSLELRRIYTSGPFASHVDDGGSRIGGKNCALNPLGNRAMAGGREEYEERGKKGDLDASGGLRSHMLPRKPIYLSLGEDHQSKTGGNNHINREEGASGSNMASIALRPRYRGSYSPTLSPQGGYSNHSSVPNHAYGPGTQKKKPTAPEDELLLQFKREEQPSSGSFSAHYLSMFLLTAACLFFLLLGLMYIRMRGSGSPAGDGVIKSHPFGSNFDSSYSKTEKDVILKLLLSLHDHLAIVAGHHDCGEQQYASRSLSREQVTQYLLAQDGDFKDFIDVSLEWIIRAGQDVGIRLSGELADDLVTDVSEISWLESTHPRMPFTCRFRRALLTVMNKVLVVAVVVGLVCSVICYVKYRWRREEEETRQMYDMVERIIDVLRTHGEACQENQDLEPYLPIPHVRDSLVQPQDRRKMKKVWERAVKFLSANESRIRTETQQIKGADFMVWRWIQPPLSSDKSKMWQGKAFPLDRRNSPPNSLTPCLKIRNMFDPDMEVGDSWDLAIQEAILEKCSDNDGIVHISVDKNSKEGCVYVKCLSAEHSGKAFKALHGSWFDGELHALSCVCVCVALYYRVMCLLAGKLVTVKYLRLDRYHQRFPQAQGCSVPLKASSLHQTPAPCPLQHGGPNSSGFS</sequence>
<dbReference type="AlphaFoldDB" id="A0A3B3X956"/>
<dbReference type="InterPro" id="IPR035979">
    <property type="entry name" value="RBD_domain_sf"/>
</dbReference>
<keyword evidence="6 13" id="KW-0472">Membrane</keyword>
<evidence type="ECO:0000256" key="6">
    <source>
        <dbReference type="ARBA" id="ARBA00023136"/>
    </source>
</evidence>
<feature type="region of interest" description="Disordered" evidence="12">
    <location>
        <begin position="141"/>
        <end position="160"/>
    </location>
</feature>
<dbReference type="PROSITE" id="PS50954">
    <property type="entry name" value="LEM"/>
    <property type="match status" value="1"/>
</dbReference>
<dbReference type="Pfam" id="PF03020">
    <property type="entry name" value="LEM"/>
    <property type="match status" value="1"/>
</dbReference>
<evidence type="ECO:0000256" key="1">
    <source>
        <dbReference type="ARBA" id="ARBA00004473"/>
    </source>
</evidence>
<dbReference type="Pfam" id="PF09402">
    <property type="entry name" value="MSC"/>
    <property type="match status" value="1"/>
</dbReference>
<feature type="compositionally biased region" description="Polar residues" evidence="12">
    <location>
        <begin position="339"/>
        <end position="355"/>
    </location>
</feature>
<evidence type="ECO:0000256" key="8">
    <source>
        <dbReference type="ARBA" id="ARBA00057490"/>
    </source>
</evidence>
<keyword evidence="4 13" id="KW-1133">Transmembrane helix</keyword>
<feature type="compositionally biased region" description="Basic and acidic residues" evidence="12">
    <location>
        <begin position="97"/>
        <end position="108"/>
    </location>
</feature>
<keyword evidence="2" id="KW-0597">Phosphoprotein</keyword>
<feature type="compositionally biased region" description="Polar residues" evidence="12">
    <location>
        <begin position="143"/>
        <end position="158"/>
    </location>
</feature>
<reference evidence="15" key="2">
    <citation type="submission" date="2025-09" db="UniProtKB">
        <authorList>
            <consortium name="Ensembl"/>
        </authorList>
    </citation>
    <scope>IDENTIFICATION</scope>
</reference>
<dbReference type="InterPro" id="IPR041885">
    <property type="entry name" value="MAN1_winged_helix_dom"/>
</dbReference>
<keyword evidence="7" id="KW-0539">Nucleus</keyword>
<feature type="region of interest" description="Disordered" evidence="12">
    <location>
        <begin position="268"/>
        <end position="288"/>
    </location>
</feature>
<keyword evidence="16" id="KW-1185">Reference proteome</keyword>
<name>A0A3B3X956_9TELE</name>
<evidence type="ECO:0000256" key="9">
    <source>
        <dbReference type="ARBA" id="ARBA00063273"/>
    </source>
</evidence>
<dbReference type="FunFam" id="1.10.10.1180:FF:000001">
    <property type="entry name" value="inner nuclear membrane protein Man1"/>
    <property type="match status" value="1"/>
</dbReference>
<dbReference type="Gene3D" id="1.10.10.1180">
    <property type="entry name" value="MAN1, winged-helix domain"/>
    <property type="match status" value="1"/>
</dbReference>
<dbReference type="Gene3D" id="1.10.720.40">
    <property type="match status" value="1"/>
</dbReference>
<dbReference type="InterPro" id="IPR018996">
    <property type="entry name" value="Man1/Src1-like_C"/>
</dbReference>
<evidence type="ECO:0000313" key="16">
    <source>
        <dbReference type="Proteomes" id="UP000261480"/>
    </source>
</evidence>
<comment type="function">
    <text evidence="8">Can function as a specific repressor of TGF-beta, activin, and BMP signaling through its interaction with the R-SMAD proteins. Antagonizes TGF-beta-induced cell proliferation arrest.</text>
</comment>